<dbReference type="Gene3D" id="1.25.40.540">
    <property type="entry name" value="TAP42-like family"/>
    <property type="match status" value="1"/>
</dbReference>
<dbReference type="PANTHER" id="PTHR10933:SF9">
    <property type="entry name" value="IMMUNOGLOBULIN-BINDING PROTEIN 1"/>
    <property type="match status" value="1"/>
</dbReference>
<name>A0A161HKX5_9ASCO</name>
<accession>A0A161HKX5</accession>
<reference evidence="2 3" key="1">
    <citation type="submission" date="2016-02" db="EMBL/GenBank/DDBJ databases">
        <title>Complete genome sequence and transcriptome regulation of the pentose utilising yeast Sugiyamaella lignohabitans.</title>
        <authorList>
            <person name="Bellasio M."/>
            <person name="Peymann A."/>
            <person name="Valli M."/>
            <person name="Sipitzky M."/>
            <person name="Graf A."/>
            <person name="Sauer M."/>
            <person name="Marx H."/>
            <person name="Mattanovich D."/>
        </authorList>
    </citation>
    <scope>NUCLEOTIDE SEQUENCE [LARGE SCALE GENOMIC DNA]</scope>
    <source>
        <strain evidence="2 3">CBS 10342</strain>
    </source>
</reference>
<feature type="compositionally biased region" description="Basic and acidic residues" evidence="1">
    <location>
        <begin position="343"/>
        <end position="355"/>
    </location>
</feature>
<organism evidence="2 3">
    <name type="scientific">Sugiyamaella lignohabitans</name>
    <dbReference type="NCBI Taxonomy" id="796027"/>
    <lineage>
        <taxon>Eukaryota</taxon>
        <taxon>Fungi</taxon>
        <taxon>Dikarya</taxon>
        <taxon>Ascomycota</taxon>
        <taxon>Saccharomycotina</taxon>
        <taxon>Dipodascomycetes</taxon>
        <taxon>Dipodascales</taxon>
        <taxon>Trichomonascaceae</taxon>
        <taxon>Sugiyamaella</taxon>
    </lineage>
</organism>
<feature type="compositionally biased region" description="Polar residues" evidence="1">
    <location>
        <begin position="255"/>
        <end position="266"/>
    </location>
</feature>
<dbReference type="InterPro" id="IPR007304">
    <property type="entry name" value="TAP46-like"/>
</dbReference>
<dbReference type="OrthoDB" id="10261753at2759"/>
<dbReference type="KEGG" id="slb:AWJ20_815"/>
<dbReference type="AlphaFoldDB" id="A0A161HKX5"/>
<dbReference type="Pfam" id="PF04177">
    <property type="entry name" value="TAP42"/>
    <property type="match status" value="1"/>
</dbReference>
<dbReference type="RefSeq" id="XP_018735035.1">
    <property type="nucleotide sequence ID" value="XM_018882781.1"/>
</dbReference>
<dbReference type="GO" id="GO:0005829">
    <property type="term" value="C:cytosol"/>
    <property type="evidence" value="ECO:0007669"/>
    <property type="project" value="EnsemblFungi"/>
</dbReference>
<dbReference type="GeneID" id="30037889"/>
<dbReference type="PANTHER" id="PTHR10933">
    <property type="entry name" value="IMMUNOGLOBULIN-BINDING PROTEIN 1"/>
    <property type="match status" value="1"/>
</dbReference>
<proteinExistence type="predicted"/>
<gene>
    <name evidence="2" type="primary">TAP42</name>
    <name evidence="2" type="ORF">AWJ20_815</name>
</gene>
<keyword evidence="3" id="KW-1185">Reference proteome</keyword>
<feature type="region of interest" description="Disordered" evidence="1">
    <location>
        <begin position="320"/>
        <end position="372"/>
    </location>
</feature>
<sequence length="372" mass="41861">MSDQPVSLKSQFDKAVKQQQQLESGKIPFRSDDYSKTYKETLALFNSCRKLADRLGLFSRNESAEDISTSSIRYLSIDYHLAALLARPPPDEGPLDPSRRLSAVKSVIQSHIAFLTQLDAYKILLKSYSSKLQDALQSRENDADSLPDFRLLEGKDAVDRRAQKIEMFKLEKSLEQKIAAFNKAHPASENDTEDSSFDDETYRQVQFAQLGIYALKSFTALQNLAMEVELLRTMPPPPDPSTNPRPHSDDREASRSNTGYTTRLEQPVHQQPLLTKSGKVNRPFTIVSTRDQIAKNAFGTGQTLPTMSVEEYLEEEMKRGGIIEGGGEQSAKQESEDEDDMEAQDRKTLKAREWDEFTEANPKGSGNTINRG</sequence>
<dbReference type="GO" id="GO:0045943">
    <property type="term" value="P:positive regulation of transcription by RNA polymerase I"/>
    <property type="evidence" value="ECO:0007669"/>
    <property type="project" value="EnsemblFungi"/>
</dbReference>
<evidence type="ECO:0000313" key="3">
    <source>
        <dbReference type="Proteomes" id="UP000189580"/>
    </source>
</evidence>
<evidence type="ECO:0000256" key="1">
    <source>
        <dbReference type="SAM" id="MobiDB-lite"/>
    </source>
</evidence>
<dbReference type="Proteomes" id="UP000189580">
    <property type="component" value="Chromosome a"/>
</dbReference>
<feature type="compositionally biased region" description="Pro residues" evidence="1">
    <location>
        <begin position="234"/>
        <end position="243"/>
    </location>
</feature>
<dbReference type="GO" id="GO:0000159">
    <property type="term" value="C:protein phosphatase type 2A complex"/>
    <property type="evidence" value="ECO:0007669"/>
    <property type="project" value="EnsemblFungi"/>
</dbReference>
<dbReference type="GO" id="GO:0035303">
    <property type="term" value="P:regulation of dephosphorylation"/>
    <property type="evidence" value="ECO:0007669"/>
    <property type="project" value="TreeGrafter"/>
</dbReference>
<protein>
    <submittedName>
        <fullName evidence="2">Tap42p</fullName>
    </submittedName>
</protein>
<dbReference type="InterPro" id="IPR038511">
    <property type="entry name" value="TAP42/TAP46-like_sf"/>
</dbReference>
<dbReference type="GO" id="GO:1903432">
    <property type="term" value="P:regulation of TORC1 signaling"/>
    <property type="evidence" value="ECO:0007669"/>
    <property type="project" value="EnsemblFungi"/>
</dbReference>
<feature type="region of interest" description="Disordered" evidence="1">
    <location>
        <begin position="232"/>
        <end position="266"/>
    </location>
</feature>
<evidence type="ECO:0000313" key="2">
    <source>
        <dbReference type="EMBL" id="ANB12558.1"/>
    </source>
</evidence>
<dbReference type="GO" id="GO:0051721">
    <property type="term" value="F:protein phosphatase 2A binding"/>
    <property type="evidence" value="ECO:0007669"/>
    <property type="project" value="TreeGrafter"/>
</dbReference>
<dbReference type="EMBL" id="CP014501">
    <property type="protein sequence ID" value="ANB12558.1"/>
    <property type="molecule type" value="Genomic_DNA"/>
</dbReference>